<proteinExistence type="inferred from homology"/>
<evidence type="ECO:0000256" key="1">
    <source>
        <dbReference type="ARBA" id="ARBA00000274"/>
    </source>
</evidence>
<organism evidence="3 4">
    <name type="scientific">Shiella aurantiaca</name>
    <dbReference type="NCBI Taxonomy" id="3058365"/>
    <lineage>
        <taxon>Bacteria</taxon>
        <taxon>Pseudomonadati</taxon>
        <taxon>Bacteroidota</taxon>
        <taxon>Cytophagia</taxon>
        <taxon>Cytophagales</taxon>
        <taxon>Shiellaceae</taxon>
        <taxon>Shiella</taxon>
    </lineage>
</organism>
<keyword evidence="2" id="KW-0203">Cytokinin biosynthesis</keyword>
<evidence type="ECO:0000256" key="2">
    <source>
        <dbReference type="RuleBase" id="RU363015"/>
    </source>
</evidence>
<dbReference type="RefSeq" id="WP_320003615.1">
    <property type="nucleotide sequence ID" value="NZ_JAUHJS010000003.1"/>
</dbReference>
<dbReference type="PANTHER" id="PTHR43393:SF2">
    <property type="entry name" value="CYTOKININ RIBOSIDE 5'-MONOPHOSPHATE PHOSPHORIBOHYDROLASE"/>
    <property type="match status" value="1"/>
</dbReference>
<dbReference type="Gene3D" id="3.40.50.450">
    <property type="match status" value="1"/>
</dbReference>
<comment type="catalytic activity">
    <reaction evidence="1">
        <text>AMP + H2O = D-ribose 5-phosphate + adenine</text>
        <dbReference type="Rhea" id="RHEA:20129"/>
        <dbReference type="ChEBI" id="CHEBI:15377"/>
        <dbReference type="ChEBI" id="CHEBI:16708"/>
        <dbReference type="ChEBI" id="CHEBI:78346"/>
        <dbReference type="ChEBI" id="CHEBI:456215"/>
        <dbReference type="EC" id="3.2.2.4"/>
    </reaction>
</comment>
<dbReference type="SUPFAM" id="SSF102405">
    <property type="entry name" value="MCP/YpsA-like"/>
    <property type="match status" value="1"/>
</dbReference>
<dbReference type="EMBL" id="JAUHJS010000003">
    <property type="protein sequence ID" value="MDN4165085.1"/>
    <property type="molecule type" value="Genomic_DNA"/>
</dbReference>
<dbReference type="Pfam" id="PF03641">
    <property type="entry name" value="Lysine_decarbox"/>
    <property type="match status" value="1"/>
</dbReference>
<keyword evidence="2" id="KW-0378">Hydrolase</keyword>
<evidence type="ECO:0000313" key="3">
    <source>
        <dbReference type="EMBL" id="MDN4165085.1"/>
    </source>
</evidence>
<dbReference type="Proteomes" id="UP001168552">
    <property type="component" value="Unassembled WGS sequence"/>
</dbReference>
<accession>A0ABT8F3Q7</accession>
<dbReference type="NCBIfam" id="TIGR00730">
    <property type="entry name" value="Rossman fold protein, TIGR00730 family"/>
    <property type="match status" value="1"/>
</dbReference>
<comment type="caution">
    <text evidence="3">The sequence shown here is derived from an EMBL/GenBank/DDBJ whole genome shotgun (WGS) entry which is preliminary data.</text>
</comment>
<reference evidence="3" key="1">
    <citation type="submission" date="2023-06" db="EMBL/GenBank/DDBJ databases">
        <title>Cytophagales bacterium Strain LB-30, isolated from soil.</title>
        <authorList>
            <person name="Liu B."/>
        </authorList>
    </citation>
    <scope>NUCLEOTIDE SEQUENCE</scope>
    <source>
        <strain evidence="3">LB-30</strain>
    </source>
</reference>
<comment type="similarity">
    <text evidence="2">Belongs to the LOG family.</text>
</comment>
<sequence length="248" mass="28102">MTQPEFDIELTPKPESKFLEGPRGRIADFGFAFRVMIEFVKGFRGLHFVGPCITVFGSARFTEDHVYYKSAYKIGKHIAELGATVMTGGGPGIMEAANRGAYENGGKSVGCNIVLPHEQGSNPYMHKSVTIRYFFVRKVLLLKYSYGFVVMPGGMGTMDELFETITLIQTGTIHNFPVVLVGKEYFSPLLKMIDRMVEEKTISPSDLSLLLVTDDEQEAIDHIKKYLRSNFYMKKIKPSPILFERWFR</sequence>
<keyword evidence="4" id="KW-1185">Reference proteome</keyword>
<protein>
    <recommendedName>
        <fullName evidence="2">Cytokinin riboside 5'-monophosphate phosphoribohydrolase</fullName>
        <ecNumber evidence="2">3.2.2.n1</ecNumber>
    </recommendedName>
</protein>
<name>A0ABT8F3Q7_9BACT</name>
<dbReference type="InterPro" id="IPR052341">
    <property type="entry name" value="LOG_family_nucleotidases"/>
</dbReference>
<evidence type="ECO:0000313" key="4">
    <source>
        <dbReference type="Proteomes" id="UP001168552"/>
    </source>
</evidence>
<dbReference type="InterPro" id="IPR005269">
    <property type="entry name" value="LOG"/>
</dbReference>
<dbReference type="PANTHER" id="PTHR43393">
    <property type="entry name" value="CYTOKININ RIBOSIDE 5'-MONOPHOSPHATE PHOSPHORIBOHYDROLASE"/>
    <property type="match status" value="1"/>
</dbReference>
<dbReference type="EC" id="3.2.2.n1" evidence="2"/>
<dbReference type="InterPro" id="IPR031100">
    <property type="entry name" value="LOG_fam"/>
</dbReference>
<gene>
    <name evidence="3" type="ORF">QWY31_06200</name>
</gene>